<dbReference type="EMBL" id="JNHN01000179">
    <property type="protein sequence ID" value="KDS48883.1"/>
    <property type="molecule type" value="Genomic_DNA"/>
</dbReference>
<sequence>MELFFSERLHQSYRSYHKELDLTDQVAVKNFFDEEQPDAVVLAVVLLVV</sequence>
<dbReference type="Proteomes" id="UP000028013">
    <property type="component" value="Unassembled WGS sequence"/>
</dbReference>
<dbReference type="PATRIC" id="fig|1339349.3.peg.3685"/>
<dbReference type="AlphaFoldDB" id="A0A078S0S2"/>
<name>A0A078S0S2_BACUN</name>
<protein>
    <submittedName>
        <fullName evidence="1">NAD dependent epimerase/dehydratase family protein</fullName>
    </submittedName>
</protein>
<comment type="caution">
    <text evidence="1">The sequence shown here is derived from an EMBL/GenBank/DDBJ whole genome shotgun (WGS) entry which is preliminary data.</text>
</comment>
<evidence type="ECO:0000313" key="1">
    <source>
        <dbReference type="EMBL" id="KDS48883.1"/>
    </source>
</evidence>
<proteinExistence type="predicted"/>
<accession>A0A078S0S2</accession>
<gene>
    <name evidence="1" type="ORF">M094_2574</name>
</gene>
<reference evidence="1 2" key="1">
    <citation type="submission" date="2014-04" db="EMBL/GenBank/DDBJ databases">
        <authorList>
            <person name="Sears C."/>
            <person name="Carroll K."/>
            <person name="Sack B.R."/>
            <person name="Qadri F."/>
            <person name="Myers L.L."/>
            <person name="Chung G.-T."/>
            <person name="Escheverria P."/>
            <person name="Fraser C.M."/>
            <person name="Sadzewicz L."/>
            <person name="Shefchek K.A."/>
            <person name="Tallon L."/>
            <person name="Das S.P."/>
            <person name="Daugherty S."/>
            <person name="Mongodin E.F."/>
        </authorList>
    </citation>
    <scope>NUCLEOTIDE SEQUENCE [LARGE SCALE GENOMIC DNA]</scope>
    <source>
        <strain evidence="1 2">3978 T3 ii</strain>
    </source>
</reference>
<organism evidence="1 2">
    <name type="scientific">Bacteroides uniformis str. 3978 T3 ii</name>
    <dbReference type="NCBI Taxonomy" id="1339349"/>
    <lineage>
        <taxon>Bacteria</taxon>
        <taxon>Pseudomonadati</taxon>
        <taxon>Bacteroidota</taxon>
        <taxon>Bacteroidia</taxon>
        <taxon>Bacteroidales</taxon>
        <taxon>Bacteroidaceae</taxon>
        <taxon>Bacteroides</taxon>
    </lineage>
</organism>
<evidence type="ECO:0000313" key="2">
    <source>
        <dbReference type="Proteomes" id="UP000028013"/>
    </source>
</evidence>